<feature type="non-terminal residue" evidence="2">
    <location>
        <position position="1"/>
    </location>
</feature>
<protein>
    <submittedName>
        <fullName evidence="2">Uncharacterized protein</fullName>
    </submittedName>
</protein>
<reference evidence="2" key="1">
    <citation type="submission" date="2023-10" db="EMBL/GenBank/DDBJ databases">
        <title>Genome assembly of Pristionchus species.</title>
        <authorList>
            <person name="Yoshida K."/>
            <person name="Sommer R.J."/>
        </authorList>
    </citation>
    <scope>NUCLEOTIDE SEQUENCE</scope>
    <source>
        <strain evidence="2">RS0144</strain>
    </source>
</reference>
<sequence>PVNELIHAHDNSFMLHSPYILSASVMDSLPEPPYYAAAQLGIPQLELARCPRSVTSEREDEMEEEEMTYEELNPSTINVPSPDQ</sequence>
<keyword evidence="3" id="KW-1185">Reference proteome</keyword>
<gene>
    <name evidence="2" type="ORF">PENTCL1PPCAC_17472</name>
</gene>
<feature type="region of interest" description="Disordered" evidence="1">
    <location>
        <begin position="55"/>
        <end position="84"/>
    </location>
</feature>
<organism evidence="2 3">
    <name type="scientific">Pristionchus entomophagus</name>
    <dbReference type="NCBI Taxonomy" id="358040"/>
    <lineage>
        <taxon>Eukaryota</taxon>
        <taxon>Metazoa</taxon>
        <taxon>Ecdysozoa</taxon>
        <taxon>Nematoda</taxon>
        <taxon>Chromadorea</taxon>
        <taxon>Rhabditida</taxon>
        <taxon>Rhabditina</taxon>
        <taxon>Diplogasteromorpha</taxon>
        <taxon>Diplogasteroidea</taxon>
        <taxon>Neodiplogasteridae</taxon>
        <taxon>Pristionchus</taxon>
    </lineage>
</organism>
<evidence type="ECO:0000256" key="1">
    <source>
        <dbReference type="SAM" id="MobiDB-lite"/>
    </source>
</evidence>
<feature type="compositionally biased region" description="Acidic residues" evidence="1">
    <location>
        <begin position="58"/>
        <end position="69"/>
    </location>
</feature>
<proteinExistence type="predicted"/>
<evidence type="ECO:0000313" key="3">
    <source>
        <dbReference type="Proteomes" id="UP001432027"/>
    </source>
</evidence>
<dbReference type="Proteomes" id="UP001432027">
    <property type="component" value="Unassembled WGS sequence"/>
</dbReference>
<dbReference type="AlphaFoldDB" id="A0AAV5TM99"/>
<comment type="caution">
    <text evidence="2">The sequence shown here is derived from an EMBL/GenBank/DDBJ whole genome shotgun (WGS) entry which is preliminary data.</text>
</comment>
<evidence type="ECO:0000313" key="2">
    <source>
        <dbReference type="EMBL" id="GMS95297.1"/>
    </source>
</evidence>
<name>A0AAV5TM99_9BILA</name>
<accession>A0AAV5TM99</accession>
<feature type="non-terminal residue" evidence="2">
    <location>
        <position position="84"/>
    </location>
</feature>
<feature type="compositionally biased region" description="Polar residues" evidence="1">
    <location>
        <begin position="73"/>
        <end position="84"/>
    </location>
</feature>
<dbReference type="EMBL" id="BTSX01000004">
    <property type="protein sequence ID" value="GMS95297.1"/>
    <property type="molecule type" value="Genomic_DNA"/>
</dbReference>